<evidence type="ECO:0000313" key="3">
    <source>
        <dbReference type="Proteomes" id="UP000639772"/>
    </source>
</evidence>
<gene>
    <name evidence="2" type="ORF">HPP92_015201</name>
</gene>
<accession>A0A835QSG4</accession>
<organism evidence="2 3">
    <name type="scientific">Vanilla planifolia</name>
    <name type="common">Vanilla</name>
    <dbReference type="NCBI Taxonomy" id="51239"/>
    <lineage>
        <taxon>Eukaryota</taxon>
        <taxon>Viridiplantae</taxon>
        <taxon>Streptophyta</taxon>
        <taxon>Embryophyta</taxon>
        <taxon>Tracheophyta</taxon>
        <taxon>Spermatophyta</taxon>
        <taxon>Magnoliopsida</taxon>
        <taxon>Liliopsida</taxon>
        <taxon>Asparagales</taxon>
        <taxon>Orchidaceae</taxon>
        <taxon>Vanilloideae</taxon>
        <taxon>Vanilleae</taxon>
        <taxon>Vanilla</taxon>
    </lineage>
</organism>
<reference evidence="2 3" key="1">
    <citation type="journal article" date="2020" name="Nat. Food">
        <title>A phased Vanilla planifolia genome enables genetic improvement of flavour and production.</title>
        <authorList>
            <person name="Hasing T."/>
            <person name="Tang H."/>
            <person name="Brym M."/>
            <person name="Khazi F."/>
            <person name="Huang T."/>
            <person name="Chambers A.H."/>
        </authorList>
    </citation>
    <scope>NUCLEOTIDE SEQUENCE [LARGE SCALE GENOMIC DNA]</scope>
    <source>
        <tissue evidence="2">Leaf</tissue>
    </source>
</reference>
<protein>
    <submittedName>
        <fullName evidence="2">Uncharacterized protein</fullName>
    </submittedName>
</protein>
<dbReference type="Proteomes" id="UP000639772">
    <property type="component" value="Chromosome 7"/>
</dbReference>
<feature type="region of interest" description="Disordered" evidence="1">
    <location>
        <begin position="1"/>
        <end position="36"/>
    </location>
</feature>
<sequence length="93" mass="10808">MASMKGHRTTQHRHQMSKKQRGKTERKRENFGNLRLLLGGHREVADDERSGRSTESGKDFITFIFRHAGVGEEGFCLVGKRKERRREKGRRNG</sequence>
<dbReference type="AlphaFoldDB" id="A0A835QSG4"/>
<comment type="caution">
    <text evidence="2">The sequence shown here is derived from an EMBL/GenBank/DDBJ whole genome shotgun (WGS) entry which is preliminary data.</text>
</comment>
<feature type="compositionally biased region" description="Basic residues" evidence="1">
    <location>
        <begin position="1"/>
        <end position="21"/>
    </location>
</feature>
<name>A0A835QSG4_VANPL</name>
<evidence type="ECO:0000256" key="1">
    <source>
        <dbReference type="SAM" id="MobiDB-lite"/>
    </source>
</evidence>
<evidence type="ECO:0000313" key="2">
    <source>
        <dbReference type="EMBL" id="KAG0475515.1"/>
    </source>
</evidence>
<proteinExistence type="predicted"/>
<dbReference type="EMBL" id="JADCNM010000007">
    <property type="protein sequence ID" value="KAG0475515.1"/>
    <property type="molecule type" value="Genomic_DNA"/>
</dbReference>